<feature type="compositionally biased region" description="Polar residues" evidence="1">
    <location>
        <begin position="823"/>
        <end position="840"/>
    </location>
</feature>
<feature type="compositionally biased region" description="Low complexity" evidence="1">
    <location>
        <begin position="246"/>
        <end position="260"/>
    </location>
</feature>
<dbReference type="SUPFAM" id="SSF50129">
    <property type="entry name" value="GroES-like"/>
    <property type="match status" value="1"/>
</dbReference>
<feature type="compositionally biased region" description="Low complexity" evidence="1">
    <location>
        <begin position="364"/>
        <end position="379"/>
    </location>
</feature>
<comment type="caution">
    <text evidence="2">The sequence shown here is derived from an EMBL/GenBank/DDBJ whole genome shotgun (WGS) entry which is preliminary data.</text>
</comment>
<dbReference type="InterPro" id="IPR050700">
    <property type="entry name" value="YIM1/Zinc_Alcohol_DH_Fams"/>
</dbReference>
<feature type="compositionally biased region" description="Basic residues" evidence="1">
    <location>
        <begin position="876"/>
        <end position="888"/>
    </location>
</feature>
<feature type="compositionally biased region" description="Polar residues" evidence="1">
    <location>
        <begin position="338"/>
        <end position="348"/>
    </location>
</feature>
<feature type="compositionally biased region" description="Polar residues" evidence="1">
    <location>
        <begin position="268"/>
        <end position="286"/>
    </location>
</feature>
<dbReference type="EMBL" id="JAACJL010000032">
    <property type="protein sequence ID" value="KAF4616136.1"/>
    <property type="molecule type" value="Genomic_DNA"/>
</dbReference>
<feature type="compositionally biased region" description="Basic and acidic residues" evidence="1">
    <location>
        <begin position="759"/>
        <end position="768"/>
    </location>
</feature>
<dbReference type="PANTHER" id="PTHR11695">
    <property type="entry name" value="ALCOHOL DEHYDROGENASE RELATED"/>
    <property type="match status" value="1"/>
</dbReference>
<feature type="compositionally biased region" description="Low complexity" evidence="1">
    <location>
        <begin position="184"/>
        <end position="212"/>
    </location>
</feature>
<dbReference type="GO" id="GO:0005739">
    <property type="term" value="C:mitochondrion"/>
    <property type="evidence" value="ECO:0007669"/>
    <property type="project" value="TreeGrafter"/>
</dbReference>
<feature type="region of interest" description="Disordered" evidence="1">
    <location>
        <begin position="96"/>
        <end position="133"/>
    </location>
</feature>
<feature type="compositionally biased region" description="Low complexity" evidence="1">
    <location>
        <begin position="287"/>
        <end position="298"/>
    </location>
</feature>
<sequence>MTKPTLVQTLLNQPSQTYVNVLETKPKQEYYSTKQEMLRIAASVQAEKECERQRELAAKTRATVTKKAEPREVVAASVKKQAETTVKLYPISTLAPTRYPSQRNPSEDDDESDPEVFFTPNTSPRTSMASSVATITFPSSRRLSRRSLSNVSVESYQPLQLPAGDSSSTASKPMSAGPQAPVPSTRTPSTSTSASTRARHALSSSSSISSTSLEGHSIFSDFIDSNESTLLTSPYQSDSGERLANAKSSSKTSRTAAPKTVDSKPRSGKNTESSTATTHTSNAQKKSSSTNTNGSTPSAKSTTTDERSLPTSTSSKRVPPPSKSQPVATGSRADAPSKVSNDSSTTSKGKGKEVQAEKSSVNGSASVASTSDKGSSKSSRQPHTFSAFAPLPTSPPPTRPPTTQTANGGAHSKATSTTSNMSGASQIASAPKTDPPVKVQRPNPPPNPATQRKKPNHPRPPPSGMIGMDAVIEEDEEGPFTPRMHSLPLEAGQHDVFSEDKVVRSLRHTSTKDKKHRSTSSVDSSSTLSKSSTSATPTRQPKTLKSEVDALVYNSTGDRPSNATQGYTSLVLPRAPPPTGAKSKGLGKGDGSLSADGKIDLTKSGVAQTTMATVEVVRGLGSKGGGGLLGGLLGLGRRRSVSEPRSRWHAQGPAPLPVGSNSTTGQGPAHKSKSIDGTPLGFTSYRSPPNYVPSGSVLVQVWGVGVDGVDGRLVGVRFGGNPEGWRDAEHEMEEYENGEETERELETEDEMMKSNQGHDSADAHDPTRKGPFAALGRTLSMRLSRNGSVKQKAGQDVGGGSHKRSASAAGTPSKTRQSEEQSRQAGSTRQRPGVSANGQSPERPKRSLSFSLKRNDTSASHATSTTASGTSSSSPKKNRKEKRSHTVKHMMADVGYIPGRSFVGRVLECGWDVRDEVAKKGDWVMGLLDVRKAGALAEFIVVDRRRIQRVPQPENARDVGVKDTGLSLEELALLPLCGLPAYRAVRTFVYAFSSAKDKGTPSSASRSGFDFGNGNGSVSARSVSDYDVGPHRRRALVLRGHDGAGAMAVQMLVRRGWRVSVHVPFSSVPMNATQEVGDRFMNATEDRARRWGADEVIFDDGEGGGGIDDGRGAAVRVLDSLREDGDIFDAVLDTIGGKEVREAAERLLRSTGTDDGQGGHHNKRREPGQFTTLVGDVPERAIPTAGDNFRAGLRSLRIGNDGNGHAAVEDSIDTKAKVGYAWVSVAQDVDWEGDDVGETLGIVLRQALEGGVRPVVDEMDFTGPEPIKMTRTVPFDDTPYVFVDNGPLRDGGTVVVRVAA</sequence>
<accession>A0A8H4VMH7</accession>
<feature type="region of interest" description="Disordered" evidence="1">
    <location>
        <begin position="233"/>
        <end position="595"/>
    </location>
</feature>
<feature type="compositionally biased region" description="Polar residues" evidence="1">
    <location>
        <begin position="413"/>
        <end position="428"/>
    </location>
</feature>
<feature type="compositionally biased region" description="Basic residues" evidence="1">
    <location>
        <begin position="504"/>
        <end position="518"/>
    </location>
</feature>
<feature type="region of interest" description="Disordered" evidence="1">
    <location>
        <begin position="640"/>
        <end position="681"/>
    </location>
</feature>
<organism evidence="2 3">
    <name type="scientific">Agrocybe pediades</name>
    <dbReference type="NCBI Taxonomy" id="84607"/>
    <lineage>
        <taxon>Eukaryota</taxon>
        <taxon>Fungi</taxon>
        <taxon>Dikarya</taxon>
        <taxon>Basidiomycota</taxon>
        <taxon>Agaricomycotina</taxon>
        <taxon>Agaricomycetes</taxon>
        <taxon>Agaricomycetidae</taxon>
        <taxon>Agaricales</taxon>
        <taxon>Agaricineae</taxon>
        <taxon>Strophariaceae</taxon>
        <taxon>Agrocybe</taxon>
    </lineage>
</organism>
<feature type="compositionally biased region" description="Basic and acidic residues" evidence="1">
    <location>
        <begin position="492"/>
        <end position="503"/>
    </location>
</feature>
<feature type="compositionally biased region" description="Low complexity" evidence="1">
    <location>
        <begin position="857"/>
        <end position="874"/>
    </location>
</feature>
<gene>
    <name evidence="2" type="ORF">D9613_011466</name>
</gene>
<evidence type="ECO:0000313" key="2">
    <source>
        <dbReference type="EMBL" id="KAF4616136.1"/>
    </source>
</evidence>
<feature type="region of interest" description="Disordered" evidence="1">
    <location>
        <begin position="718"/>
        <end position="888"/>
    </location>
</feature>
<dbReference type="PANTHER" id="PTHR11695:SF294">
    <property type="entry name" value="RETICULON-4-INTERACTING PROTEIN 1, MITOCHONDRIAL"/>
    <property type="match status" value="1"/>
</dbReference>
<dbReference type="Gene3D" id="3.40.50.720">
    <property type="entry name" value="NAD(P)-binding Rossmann-like Domain"/>
    <property type="match status" value="1"/>
</dbReference>
<reference evidence="2 3" key="1">
    <citation type="submission" date="2019-12" db="EMBL/GenBank/DDBJ databases">
        <authorList>
            <person name="Floudas D."/>
            <person name="Bentzer J."/>
            <person name="Ahren D."/>
            <person name="Johansson T."/>
            <person name="Persson P."/>
            <person name="Tunlid A."/>
        </authorList>
    </citation>
    <scope>NUCLEOTIDE SEQUENCE [LARGE SCALE GENOMIC DNA]</scope>
    <source>
        <strain evidence="2 3">CBS 102.39</strain>
    </source>
</reference>
<evidence type="ECO:0000313" key="3">
    <source>
        <dbReference type="Proteomes" id="UP000521872"/>
    </source>
</evidence>
<dbReference type="Gene3D" id="3.90.180.10">
    <property type="entry name" value="Medium-chain alcohol dehydrogenases, catalytic domain"/>
    <property type="match status" value="1"/>
</dbReference>
<keyword evidence="3" id="KW-1185">Reference proteome</keyword>
<feature type="region of interest" description="Disordered" evidence="1">
    <location>
        <begin position="159"/>
        <end position="212"/>
    </location>
</feature>
<dbReference type="InterPro" id="IPR011032">
    <property type="entry name" value="GroES-like_sf"/>
</dbReference>
<feature type="compositionally biased region" description="Low complexity" evidence="1">
    <location>
        <begin position="519"/>
        <end position="538"/>
    </location>
</feature>
<feature type="compositionally biased region" description="Acidic residues" evidence="1">
    <location>
        <begin position="730"/>
        <end position="749"/>
    </location>
</feature>
<dbReference type="Proteomes" id="UP000521872">
    <property type="component" value="Unassembled WGS sequence"/>
</dbReference>
<proteinExistence type="predicted"/>
<name>A0A8H4VMH7_9AGAR</name>
<feature type="compositionally biased region" description="Polar residues" evidence="1">
    <location>
        <begin position="553"/>
        <end position="568"/>
    </location>
</feature>
<protein>
    <submittedName>
        <fullName evidence="2">Uncharacterized protein</fullName>
    </submittedName>
</protein>
<feature type="compositionally biased region" description="Polar residues" evidence="1">
    <location>
        <begin position="119"/>
        <end position="133"/>
    </location>
</feature>
<evidence type="ECO:0000256" key="1">
    <source>
        <dbReference type="SAM" id="MobiDB-lite"/>
    </source>
</evidence>